<accession>A0A8H5HL97</accession>
<protein>
    <submittedName>
        <fullName evidence="2">Uncharacterized protein</fullName>
    </submittedName>
</protein>
<name>A0A8H5HL97_9AGAR</name>
<reference evidence="2 3" key="1">
    <citation type="journal article" date="2020" name="ISME J.">
        <title>Uncovering the hidden diversity of litter-decomposition mechanisms in mushroom-forming fungi.</title>
        <authorList>
            <person name="Floudas D."/>
            <person name="Bentzer J."/>
            <person name="Ahren D."/>
            <person name="Johansson T."/>
            <person name="Persson P."/>
            <person name="Tunlid A."/>
        </authorList>
    </citation>
    <scope>NUCLEOTIDE SEQUENCE [LARGE SCALE GENOMIC DNA]</scope>
    <source>
        <strain evidence="2 3">CBS 661.87</strain>
    </source>
</reference>
<proteinExistence type="predicted"/>
<sequence length="251" mass="29023">MAFSIIPTSYSYPQTTSSRSTRHTRRSRDHALKADRRRGEWEYYDKNAQYDWSPEYLSVWDDRYSTEDRLRQEANIRAEVDRALLAQKRARAKKAAQIAAVLAYGCQSQHLAENIPEDYQRLLPQRRAHQEGSDASSATSPERPHTLDPIHTFRYPRDNHTRDEEIHVIPHSPASSSKRLAPLSRFNPFARTRAESLSSIIADSNNLASSDEDIPNDEPAESWSKKLRRAATVADLFMRFNRESKKEPLWV</sequence>
<keyword evidence="3" id="KW-1185">Reference proteome</keyword>
<dbReference type="Proteomes" id="UP000565441">
    <property type="component" value="Unassembled WGS sequence"/>
</dbReference>
<comment type="caution">
    <text evidence="2">The sequence shown here is derived from an EMBL/GenBank/DDBJ whole genome shotgun (WGS) entry which is preliminary data.</text>
</comment>
<organism evidence="2 3">
    <name type="scientific">Tricholomella constricta</name>
    <dbReference type="NCBI Taxonomy" id="117010"/>
    <lineage>
        <taxon>Eukaryota</taxon>
        <taxon>Fungi</taxon>
        <taxon>Dikarya</taxon>
        <taxon>Basidiomycota</taxon>
        <taxon>Agaricomycotina</taxon>
        <taxon>Agaricomycetes</taxon>
        <taxon>Agaricomycetidae</taxon>
        <taxon>Agaricales</taxon>
        <taxon>Tricholomatineae</taxon>
        <taxon>Lyophyllaceae</taxon>
        <taxon>Tricholomella</taxon>
    </lineage>
</organism>
<gene>
    <name evidence="2" type="ORF">D9615_001317</name>
</gene>
<evidence type="ECO:0000313" key="3">
    <source>
        <dbReference type="Proteomes" id="UP000565441"/>
    </source>
</evidence>
<evidence type="ECO:0000256" key="1">
    <source>
        <dbReference type="SAM" id="MobiDB-lite"/>
    </source>
</evidence>
<evidence type="ECO:0000313" key="2">
    <source>
        <dbReference type="EMBL" id="KAF5385080.1"/>
    </source>
</evidence>
<dbReference type="AlphaFoldDB" id="A0A8H5HL97"/>
<dbReference type="OrthoDB" id="3045787at2759"/>
<feature type="region of interest" description="Disordered" evidence="1">
    <location>
        <begin position="1"/>
        <end position="31"/>
    </location>
</feature>
<feature type="compositionally biased region" description="Low complexity" evidence="1">
    <location>
        <begin position="7"/>
        <end position="19"/>
    </location>
</feature>
<feature type="region of interest" description="Disordered" evidence="1">
    <location>
        <begin position="126"/>
        <end position="156"/>
    </location>
</feature>
<dbReference type="EMBL" id="JAACJP010000004">
    <property type="protein sequence ID" value="KAF5385080.1"/>
    <property type="molecule type" value="Genomic_DNA"/>
</dbReference>